<dbReference type="AlphaFoldDB" id="E0IAG1"/>
<dbReference type="SMART" id="SM00388">
    <property type="entry name" value="HisKA"/>
    <property type="match status" value="1"/>
</dbReference>
<dbReference type="CDD" id="cd00082">
    <property type="entry name" value="HisKA"/>
    <property type="match status" value="1"/>
</dbReference>
<dbReference type="FunFam" id="3.30.565.10:FF:000006">
    <property type="entry name" value="Sensor histidine kinase WalK"/>
    <property type="match status" value="1"/>
</dbReference>
<keyword evidence="7 14" id="KW-0812">Transmembrane</keyword>
<evidence type="ECO:0000256" key="1">
    <source>
        <dbReference type="ARBA" id="ARBA00000085"/>
    </source>
</evidence>
<dbReference type="SUPFAM" id="SSF47384">
    <property type="entry name" value="Homodimeric domain of signal transducing histidine kinase"/>
    <property type="match status" value="1"/>
</dbReference>
<dbReference type="InterPro" id="IPR029151">
    <property type="entry name" value="Sensor-like_sf"/>
</dbReference>
<organism evidence="17 18">
    <name type="scientific">Paenibacillus curdlanolyticus YK9</name>
    <dbReference type="NCBI Taxonomy" id="717606"/>
    <lineage>
        <taxon>Bacteria</taxon>
        <taxon>Bacillati</taxon>
        <taxon>Bacillota</taxon>
        <taxon>Bacilli</taxon>
        <taxon>Bacillales</taxon>
        <taxon>Paenibacillaceae</taxon>
        <taxon>Paenibacillus</taxon>
    </lineage>
</organism>
<keyword evidence="4" id="KW-1003">Cell membrane</keyword>
<evidence type="ECO:0000313" key="18">
    <source>
        <dbReference type="Proteomes" id="UP000005387"/>
    </source>
</evidence>
<dbReference type="EC" id="2.7.13.3" evidence="3"/>
<keyword evidence="13 14" id="KW-0472">Membrane</keyword>
<dbReference type="Gene3D" id="6.10.340.10">
    <property type="match status" value="1"/>
</dbReference>
<sequence length="474" mass="51944">MKSLKVRMAWSYFILIVLVSGLLGSIFIALIWNYYYGSATSAVSRRAESDMAVHGRMMGMQMTRERAAYMISNLKGDSYRIQLLDRSGKPVMDTEGEAGGKPIHTLDVEAAMSGQSGTWRGSEGGKHIVAATVPVQSGQLVVGLVRYSASLERIDDVVARIIGLTLLTAAAVVLLFLGVSLWMSKRIVKPIRELTFVARQMADGDWQRRAVPRSADEIGQLAEMLNTLAAQLTKREQLKNDFISSISHELRTPLTSIKGWSETLAEDETDREELELGLAVISQETERLHGLVEDLLDFSKLYDRSIELHPDYLDLNRPVKETLKQLGVRQEATGVQLIASLSEHPLMVHGDVNRLKQVLINLIDNAYKFTPQGGSIRVTTRALDREAVLTIADTGAGIAPEHLPHVTDKFYKGDSAKQGSGLGLAICREIIALHSGSMALVSEWGAGTAVTIRIPLQRGDSAGQADESISIDIK</sequence>
<feature type="domain" description="HAMP" evidence="16">
    <location>
        <begin position="185"/>
        <end position="237"/>
    </location>
</feature>
<reference evidence="17 18" key="1">
    <citation type="submission" date="2010-07" db="EMBL/GenBank/DDBJ databases">
        <title>The draft genome of Paenibacillus curdlanolyticus YK9.</title>
        <authorList>
            <consortium name="US DOE Joint Genome Institute (JGI-PGF)"/>
            <person name="Lucas S."/>
            <person name="Copeland A."/>
            <person name="Lapidus A."/>
            <person name="Cheng J.-F."/>
            <person name="Bruce D."/>
            <person name="Goodwin L."/>
            <person name="Pitluck S."/>
            <person name="Land M.L."/>
            <person name="Hauser L."/>
            <person name="Chang Y.-J."/>
            <person name="Jeffries C."/>
            <person name="Anderson I.J."/>
            <person name="Johnson E."/>
            <person name="Loganathan U."/>
            <person name="Mulhopadhyay B."/>
            <person name="Kyrpides N."/>
            <person name="Woyke T.J."/>
        </authorList>
    </citation>
    <scope>NUCLEOTIDE SEQUENCE [LARGE SCALE GENOMIC DNA]</scope>
    <source>
        <strain evidence="17 18">YK9</strain>
    </source>
</reference>
<dbReference type="SUPFAM" id="SSF103190">
    <property type="entry name" value="Sensory domain-like"/>
    <property type="match status" value="1"/>
</dbReference>
<dbReference type="EMBL" id="AEDD01000006">
    <property type="protein sequence ID" value="EFM10738.1"/>
    <property type="molecule type" value="Genomic_DNA"/>
</dbReference>
<keyword evidence="6" id="KW-0808">Transferase</keyword>
<proteinExistence type="predicted"/>
<dbReference type="CDD" id="cd00075">
    <property type="entry name" value="HATPase"/>
    <property type="match status" value="1"/>
</dbReference>
<dbReference type="PANTHER" id="PTHR43711">
    <property type="entry name" value="TWO-COMPONENT HISTIDINE KINASE"/>
    <property type="match status" value="1"/>
</dbReference>
<keyword evidence="18" id="KW-1185">Reference proteome</keyword>
<evidence type="ECO:0000256" key="12">
    <source>
        <dbReference type="ARBA" id="ARBA00023012"/>
    </source>
</evidence>
<feature type="transmembrane region" description="Helical" evidence="14">
    <location>
        <begin position="157"/>
        <end position="182"/>
    </location>
</feature>
<dbReference type="PROSITE" id="PS50885">
    <property type="entry name" value="HAMP"/>
    <property type="match status" value="1"/>
</dbReference>
<dbReference type="CDD" id="cd06225">
    <property type="entry name" value="HAMP"/>
    <property type="match status" value="1"/>
</dbReference>
<evidence type="ECO:0000256" key="2">
    <source>
        <dbReference type="ARBA" id="ARBA00004651"/>
    </source>
</evidence>
<keyword evidence="8" id="KW-0547">Nucleotide-binding</keyword>
<dbReference type="PANTHER" id="PTHR43711:SF1">
    <property type="entry name" value="HISTIDINE KINASE 1"/>
    <property type="match status" value="1"/>
</dbReference>
<dbReference type="SUPFAM" id="SSF158472">
    <property type="entry name" value="HAMP domain-like"/>
    <property type="match status" value="1"/>
</dbReference>
<dbReference type="InterPro" id="IPR005467">
    <property type="entry name" value="His_kinase_dom"/>
</dbReference>
<dbReference type="Pfam" id="PF00672">
    <property type="entry name" value="HAMP"/>
    <property type="match status" value="1"/>
</dbReference>
<keyword evidence="10" id="KW-0067">ATP-binding</keyword>
<dbReference type="InterPro" id="IPR050736">
    <property type="entry name" value="Sensor_HK_Regulatory"/>
</dbReference>
<dbReference type="SMART" id="SM00304">
    <property type="entry name" value="HAMP"/>
    <property type="match status" value="1"/>
</dbReference>
<keyword evidence="9 17" id="KW-0418">Kinase</keyword>
<dbReference type="Gene3D" id="3.30.565.10">
    <property type="entry name" value="Histidine kinase-like ATPase, C-terminal domain"/>
    <property type="match status" value="1"/>
</dbReference>
<dbReference type="PRINTS" id="PR00344">
    <property type="entry name" value="BCTRLSENSOR"/>
</dbReference>
<dbReference type="InterPro" id="IPR003661">
    <property type="entry name" value="HisK_dim/P_dom"/>
</dbReference>
<comment type="subcellular location">
    <subcellularLocation>
        <location evidence="2">Cell membrane</location>
        <topology evidence="2">Multi-pass membrane protein</topology>
    </subcellularLocation>
</comment>
<dbReference type="InterPro" id="IPR036097">
    <property type="entry name" value="HisK_dim/P_sf"/>
</dbReference>
<dbReference type="eggNOG" id="COG2205">
    <property type="taxonomic scope" value="Bacteria"/>
</dbReference>
<evidence type="ECO:0000256" key="11">
    <source>
        <dbReference type="ARBA" id="ARBA00022989"/>
    </source>
</evidence>
<dbReference type="STRING" id="717606.PaecuDRAFT_2650"/>
<evidence type="ECO:0000256" key="8">
    <source>
        <dbReference type="ARBA" id="ARBA00022741"/>
    </source>
</evidence>
<dbReference type="InterPro" id="IPR003660">
    <property type="entry name" value="HAMP_dom"/>
</dbReference>
<dbReference type="RefSeq" id="WP_006038640.1">
    <property type="nucleotide sequence ID" value="NZ_AEDD01000006.1"/>
</dbReference>
<dbReference type="InterPro" id="IPR036890">
    <property type="entry name" value="HATPase_C_sf"/>
</dbReference>
<dbReference type="SMART" id="SM00387">
    <property type="entry name" value="HATPase_c"/>
    <property type="match status" value="1"/>
</dbReference>
<accession>E0IAG1</accession>
<evidence type="ECO:0000259" key="16">
    <source>
        <dbReference type="PROSITE" id="PS50885"/>
    </source>
</evidence>
<dbReference type="PROSITE" id="PS50109">
    <property type="entry name" value="HIS_KIN"/>
    <property type="match status" value="1"/>
</dbReference>
<keyword evidence="5" id="KW-0597">Phosphoprotein</keyword>
<evidence type="ECO:0000256" key="9">
    <source>
        <dbReference type="ARBA" id="ARBA00022777"/>
    </source>
</evidence>
<evidence type="ECO:0000313" key="17">
    <source>
        <dbReference type="EMBL" id="EFM10738.1"/>
    </source>
</evidence>
<evidence type="ECO:0000256" key="6">
    <source>
        <dbReference type="ARBA" id="ARBA00022679"/>
    </source>
</evidence>
<dbReference type="Pfam" id="PF00512">
    <property type="entry name" value="HisKA"/>
    <property type="match status" value="1"/>
</dbReference>
<evidence type="ECO:0000256" key="5">
    <source>
        <dbReference type="ARBA" id="ARBA00022553"/>
    </source>
</evidence>
<dbReference type="SUPFAM" id="SSF55874">
    <property type="entry name" value="ATPase domain of HSP90 chaperone/DNA topoisomerase II/histidine kinase"/>
    <property type="match status" value="1"/>
</dbReference>
<dbReference type="Pfam" id="PF02518">
    <property type="entry name" value="HATPase_c"/>
    <property type="match status" value="1"/>
</dbReference>
<dbReference type="GO" id="GO:0005886">
    <property type="term" value="C:plasma membrane"/>
    <property type="evidence" value="ECO:0007669"/>
    <property type="project" value="UniProtKB-SubCell"/>
</dbReference>
<protein>
    <recommendedName>
        <fullName evidence="3">histidine kinase</fullName>
        <ecNumber evidence="3">2.7.13.3</ecNumber>
    </recommendedName>
</protein>
<name>E0IAG1_9BACL</name>
<dbReference type="GO" id="GO:0000155">
    <property type="term" value="F:phosphorelay sensor kinase activity"/>
    <property type="evidence" value="ECO:0007669"/>
    <property type="project" value="InterPro"/>
</dbReference>
<dbReference type="FunFam" id="1.10.287.130:FF:000001">
    <property type="entry name" value="Two-component sensor histidine kinase"/>
    <property type="match status" value="1"/>
</dbReference>
<dbReference type="Gene3D" id="1.10.287.130">
    <property type="match status" value="1"/>
</dbReference>
<feature type="transmembrane region" description="Helical" evidence="14">
    <location>
        <begin position="12"/>
        <end position="35"/>
    </location>
</feature>
<comment type="catalytic activity">
    <reaction evidence="1">
        <text>ATP + protein L-histidine = ADP + protein N-phospho-L-histidine.</text>
        <dbReference type="EC" id="2.7.13.3"/>
    </reaction>
</comment>
<dbReference type="InterPro" id="IPR003594">
    <property type="entry name" value="HATPase_dom"/>
</dbReference>
<feature type="domain" description="Histidine kinase" evidence="15">
    <location>
        <begin position="245"/>
        <end position="458"/>
    </location>
</feature>
<evidence type="ECO:0000256" key="13">
    <source>
        <dbReference type="ARBA" id="ARBA00023136"/>
    </source>
</evidence>
<evidence type="ECO:0000256" key="3">
    <source>
        <dbReference type="ARBA" id="ARBA00012438"/>
    </source>
</evidence>
<dbReference type="Proteomes" id="UP000005387">
    <property type="component" value="Unassembled WGS sequence"/>
</dbReference>
<evidence type="ECO:0000259" key="15">
    <source>
        <dbReference type="PROSITE" id="PS50109"/>
    </source>
</evidence>
<evidence type="ECO:0000256" key="4">
    <source>
        <dbReference type="ARBA" id="ARBA00022475"/>
    </source>
</evidence>
<evidence type="ECO:0000256" key="7">
    <source>
        <dbReference type="ARBA" id="ARBA00022692"/>
    </source>
</evidence>
<evidence type="ECO:0000256" key="10">
    <source>
        <dbReference type="ARBA" id="ARBA00022840"/>
    </source>
</evidence>
<keyword evidence="11 14" id="KW-1133">Transmembrane helix</keyword>
<keyword evidence="12" id="KW-0902">Two-component regulatory system</keyword>
<dbReference type="OrthoDB" id="2359336at2"/>
<dbReference type="InterPro" id="IPR004358">
    <property type="entry name" value="Sig_transdc_His_kin-like_C"/>
</dbReference>
<dbReference type="GO" id="GO:0005524">
    <property type="term" value="F:ATP binding"/>
    <property type="evidence" value="ECO:0007669"/>
    <property type="project" value="UniProtKB-KW"/>
</dbReference>
<evidence type="ECO:0000256" key="14">
    <source>
        <dbReference type="SAM" id="Phobius"/>
    </source>
</evidence>
<gene>
    <name evidence="17" type="ORF">PaecuDRAFT_2650</name>
</gene>